<feature type="non-terminal residue" evidence="1">
    <location>
        <position position="204"/>
    </location>
</feature>
<accession>A0AAD5D6A3</accession>
<gene>
    <name evidence="1" type="ORF">M8C21_022238</name>
</gene>
<proteinExistence type="predicted"/>
<dbReference type="EMBL" id="JAMZMK010005269">
    <property type="protein sequence ID" value="KAI7753802.1"/>
    <property type="molecule type" value="Genomic_DNA"/>
</dbReference>
<dbReference type="Proteomes" id="UP001206925">
    <property type="component" value="Unassembled WGS sequence"/>
</dbReference>
<sequence>GEWYVELVFPLSLKRGRLDKDVSLIGHAEDFFYVHDAGVIKLDPSVGNWADLTSHVLNEQANPTYTKSRVSDDHFNSQSLLFPLILRDFHTADALTYTSDTIYSSHVGVASWLKKMKWLSRTMAYFITGNDLISGVPHRLWREVNLVSKLSSFPAMKHLDVACDTENMGSSNRLAISSLNCPPFIAVELCREHSLSLYNQMTTT</sequence>
<protein>
    <submittedName>
        <fullName evidence="1">Uncharacterized protein</fullName>
    </submittedName>
</protein>
<organism evidence="1 2">
    <name type="scientific">Ambrosia artemisiifolia</name>
    <name type="common">Common ragweed</name>
    <dbReference type="NCBI Taxonomy" id="4212"/>
    <lineage>
        <taxon>Eukaryota</taxon>
        <taxon>Viridiplantae</taxon>
        <taxon>Streptophyta</taxon>
        <taxon>Embryophyta</taxon>
        <taxon>Tracheophyta</taxon>
        <taxon>Spermatophyta</taxon>
        <taxon>Magnoliopsida</taxon>
        <taxon>eudicotyledons</taxon>
        <taxon>Gunneridae</taxon>
        <taxon>Pentapetalae</taxon>
        <taxon>asterids</taxon>
        <taxon>campanulids</taxon>
        <taxon>Asterales</taxon>
        <taxon>Asteraceae</taxon>
        <taxon>Asteroideae</taxon>
        <taxon>Heliantheae alliance</taxon>
        <taxon>Heliantheae</taxon>
        <taxon>Ambrosia</taxon>
    </lineage>
</organism>
<evidence type="ECO:0000313" key="2">
    <source>
        <dbReference type="Proteomes" id="UP001206925"/>
    </source>
</evidence>
<reference evidence="1" key="1">
    <citation type="submission" date="2022-06" db="EMBL/GenBank/DDBJ databases">
        <title>Uncovering the hologenomic basis of an extraordinary plant invasion.</title>
        <authorList>
            <person name="Bieker V.C."/>
            <person name="Martin M.D."/>
            <person name="Gilbert T."/>
            <person name="Hodgins K."/>
            <person name="Battlay P."/>
            <person name="Petersen B."/>
            <person name="Wilson J."/>
        </authorList>
    </citation>
    <scope>NUCLEOTIDE SEQUENCE</scope>
    <source>
        <strain evidence="1">AA19_3_7</strain>
        <tissue evidence="1">Leaf</tissue>
    </source>
</reference>
<name>A0AAD5D6A3_AMBAR</name>
<dbReference type="AlphaFoldDB" id="A0AAD5D6A3"/>
<evidence type="ECO:0000313" key="1">
    <source>
        <dbReference type="EMBL" id="KAI7753802.1"/>
    </source>
</evidence>
<keyword evidence="2" id="KW-1185">Reference proteome</keyword>
<comment type="caution">
    <text evidence="1">The sequence shown here is derived from an EMBL/GenBank/DDBJ whole genome shotgun (WGS) entry which is preliminary data.</text>
</comment>